<reference evidence="2" key="1">
    <citation type="submission" date="2016-05" db="EMBL/GenBank/DDBJ databases">
        <authorList>
            <person name="Lavstsen T."/>
            <person name="Jespersen J.S."/>
        </authorList>
    </citation>
    <scope>NUCLEOTIDE SEQUENCE [LARGE SCALE GENOMIC DNA]</scope>
</reference>
<organism evidence="2 5">
    <name type="scientific">Plasmodium ovale wallikeri</name>
    <dbReference type="NCBI Taxonomy" id="864142"/>
    <lineage>
        <taxon>Eukaryota</taxon>
        <taxon>Sar</taxon>
        <taxon>Alveolata</taxon>
        <taxon>Apicomplexa</taxon>
        <taxon>Aconoidasida</taxon>
        <taxon>Haemosporida</taxon>
        <taxon>Plasmodiidae</taxon>
        <taxon>Plasmodium</taxon>
        <taxon>Plasmodium (Plasmodium)</taxon>
    </lineage>
</organism>
<dbReference type="EMBL" id="FLRE01001594">
    <property type="protein sequence ID" value="SBT56860.1"/>
    <property type="molecule type" value="Genomic_DNA"/>
</dbReference>
<dbReference type="Proteomes" id="UP000078555">
    <property type="component" value="Unassembled WGS sequence"/>
</dbReference>
<reference evidence="4 5" key="2">
    <citation type="submission" date="2016-05" db="EMBL/GenBank/DDBJ databases">
        <authorList>
            <person name="Naeem Raeece"/>
        </authorList>
    </citation>
    <scope>NUCLEOTIDE SEQUENCE [LARGE SCALE GENOMIC DNA]</scope>
</reference>
<evidence type="ECO:0000313" key="5">
    <source>
        <dbReference type="Proteomes" id="UP000078555"/>
    </source>
</evidence>
<sequence>MDENEVCAKKDVSLDILLRKRRVLNVFQNVTPLYCTHFKKRQKRDCCKPPSLLTRHGHIVAQLYYCCKDWAISSACSLSRKKEDAMERKQSFEESQMGLRSNDVRLGEGNAKERKQI</sequence>
<evidence type="ECO:0000313" key="3">
    <source>
        <dbReference type="EMBL" id="SBT56860.1"/>
    </source>
</evidence>
<protein>
    <submittedName>
        <fullName evidence="2">Uncharacterized protein</fullName>
    </submittedName>
</protein>
<evidence type="ECO:0000313" key="4">
    <source>
        <dbReference type="Proteomes" id="UP000078550"/>
    </source>
</evidence>
<gene>
    <name evidence="2" type="ORF">POVWA1_012570</name>
    <name evidence="3" type="ORF">POVWA2_075730</name>
</gene>
<dbReference type="AlphaFoldDB" id="A0A1A8YLX8"/>
<feature type="region of interest" description="Disordered" evidence="1">
    <location>
        <begin position="87"/>
        <end position="117"/>
    </location>
</feature>
<dbReference type="Proteomes" id="UP000078550">
    <property type="component" value="Unassembled WGS sequence"/>
</dbReference>
<evidence type="ECO:0000256" key="1">
    <source>
        <dbReference type="SAM" id="MobiDB-lite"/>
    </source>
</evidence>
<evidence type="ECO:0000313" key="2">
    <source>
        <dbReference type="EMBL" id="SBT32535.1"/>
    </source>
</evidence>
<proteinExistence type="predicted"/>
<name>A0A1A8YLX8_PLAOA</name>
<feature type="compositionally biased region" description="Basic and acidic residues" evidence="1">
    <location>
        <begin position="102"/>
        <end position="117"/>
    </location>
</feature>
<dbReference type="EMBL" id="FLRD01000040">
    <property type="protein sequence ID" value="SBT32535.1"/>
    <property type="molecule type" value="Genomic_DNA"/>
</dbReference>
<keyword evidence="5" id="KW-1185">Reference proteome</keyword>
<accession>A0A1A8YLX8</accession>